<dbReference type="RefSeq" id="WP_262434022.1">
    <property type="nucleotide sequence ID" value="NZ_JACRTF010000001.1"/>
</dbReference>
<evidence type="ECO:0000256" key="11">
    <source>
        <dbReference type="RuleBase" id="RU003357"/>
    </source>
</evidence>
<dbReference type="AlphaFoldDB" id="A0A926IP32"/>
<dbReference type="InterPro" id="IPR013784">
    <property type="entry name" value="Carb-bd-like_fold"/>
</dbReference>
<comment type="subcellular location">
    <subcellularLocation>
        <location evidence="1 10">Cell outer membrane</location>
        <topology evidence="1 10">Multi-pass membrane protein</topology>
    </subcellularLocation>
</comment>
<feature type="signal peptide" evidence="12">
    <location>
        <begin position="1"/>
        <end position="25"/>
    </location>
</feature>
<dbReference type="GO" id="GO:0044718">
    <property type="term" value="P:siderophore transmembrane transport"/>
    <property type="evidence" value="ECO:0007669"/>
    <property type="project" value="TreeGrafter"/>
</dbReference>
<reference evidence="15" key="1">
    <citation type="submission" date="2020-08" db="EMBL/GenBank/DDBJ databases">
        <title>Genome public.</title>
        <authorList>
            <person name="Liu C."/>
            <person name="Sun Q."/>
        </authorList>
    </citation>
    <scope>NUCLEOTIDE SEQUENCE</scope>
    <source>
        <strain evidence="15">N12</strain>
    </source>
</reference>
<comment type="similarity">
    <text evidence="10 11">Belongs to the TonB-dependent receptor family.</text>
</comment>
<dbReference type="Proteomes" id="UP000651085">
    <property type="component" value="Unassembled WGS sequence"/>
</dbReference>
<dbReference type="PANTHER" id="PTHR30069:SF29">
    <property type="entry name" value="HEMOGLOBIN AND HEMOGLOBIN-HAPTOGLOBIN-BINDING PROTEIN 1-RELATED"/>
    <property type="match status" value="1"/>
</dbReference>
<dbReference type="PROSITE" id="PS52016">
    <property type="entry name" value="TONB_DEPENDENT_REC_3"/>
    <property type="match status" value="1"/>
</dbReference>
<organism evidence="15 16">
    <name type="scientific">Jilunia laotingensis</name>
    <dbReference type="NCBI Taxonomy" id="2763675"/>
    <lineage>
        <taxon>Bacteria</taxon>
        <taxon>Pseudomonadati</taxon>
        <taxon>Bacteroidota</taxon>
        <taxon>Bacteroidia</taxon>
        <taxon>Bacteroidales</taxon>
        <taxon>Bacteroidaceae</taxon>
        <taxon>Jilunia</taxon>
    </lineage>
</organism>
<dbReference type="GO" id="GO:0030246">
    <property type="term" value="F:carbohydrate binding"/>
    <property type="evidence" value="ECO:0007669"/>
    <property type="project" value="InterPro"/>
</dbReference>
<keyword evidence="3 10" id="KW-1134">Transmembrane beta strand</keyword>
<feature type="domain" description="TonB-dependent receptor-like beta-barrel" evidence="13">
    <location>
        <begin position="253"/>
        <end position="765"/>
    </location>
</feature>
<dbReference type="Gene3D" id="2.60.40.1120">
    <property type="entry name" value="Carboxypeptidase-like, regulatory domain"/>
    <property type="match status" value="1"/>
</dbReference>
<feature type="chain" id="PRO_5038998751" evidence="12">
    <location>
        <begin position="26"/>
        <end position="805"/>
    </location>
</feature>
<dbReference type="Gene3D" id="2.40.170.20">
    <property type="entry name" value="TonB-dependent receptor, beta-barrel domain"/>
    <property type="match status" value="1"/>
</dbReference>
<dbReference type="EMBL" id="JACRTF010000001">
    <property type="protein sequence ID" value="MBC8592859.1"/>
    <property type="molecule type" value="Genomic_DNA"/>
</dbReference>
<keyword evidence="4 10" id="KW-0812">Transmembrane</keyword>
<evidence type="ECO:0000256" key="8">
    <source>
        <dbReference type="ARBA" id="ARBA00023170"/>
    </source>
</evidence>
<keyword evidence="16" id="KW-1185">Reference proteome</keyword>
<dbReference type="InterPro" id="IPR012910">
    <property type="entry name" value="Plug_dom"/>
</dbReference>
<keyword evidence="9 10" id="KW-0998">Cell outer membrane</keyword>
<dbReference type="InterPro" id="IPR000531">
    <property type="entry name" value="Beta-barrel_TonB"/>
</dbReference>
<accession>A0A926IP32</accession>
<evidence type="ECO:0000256" key="12">
    <source>
        <dbReference type="SAM" id="SignalP"/>
    </source>
</evidence>
<name>A0A926IP32_9BACT</name>
<evidence type="ECO:0000256" key="5">
    <source>
        <dbReference type="ARBA" id="ARBA00022729"/>
    </source>
</evidence>
<evidence type="ECO:0000256" key="1">
    <source>
        <dbReference type="ARBA" id="ARBA00004571"/>
    </source>
</evidence>
<evidence type="ECO:0000313" key="15">
    <source>
        <dbReference type="EMBL" id="MBC8592859.1"/>
    </source>
</evidence>
<dbReference type="InterPro" id="IPR039426">
    <property type="entry name" value="TonB-dep_rcpt-like"/>
</dbReference>
<keyword evidence="7 10" id="KW-0472">Membrane</keyword>
<evidence type="ECO:0000256" key="10">
    <source>
        <dbReference type="PROSITE-ProRule" id="PRU01360"/>
    </source>
</evidence>
<proteinExistence type="inferred from homology"/>
<comment type="caution">
    <text evidence="15">The sequence shown here is derived from an EMBL/GenBank/DDBJ whole genome shotgun (WGS) entry which is preliminary data.</text>
</comment>
<evidence type="ECO:0000313" key="16">
    <source>
        <dbReference type="Proteomes" id="UP000651085"/>
    </source>
</evidence>
<evidence type="ECO:0000256" key="6">
    <source>
        <dbReference type="ARBA" id="ARBA00023077"/>
    </source>
</evidence>
<evidence type="ECO:0000259" key="14">
    <source>
        <dbReference type="Pfam" id="PF07715"/>
    </source>
</evidence>
<dbReference type="Pfam" id="PF00593">
    <property type="entry name" value="TonB_dep_Rec_b-barrel"/>
    <property type="match status" value="1"/>
</dbReference>
<dbReference type="GO" id="GO:0015344">
    <property type="term" value="F:siderophore uptake transmembrane transporter activity"/>
    <property type="evidence" value="ECO:0007669"/>
    <property type="project" value="TreeGrafter"/>
</dbReference>
<evidence type="ECO:0000256" key="9">
    <source>
        <dbReference type="ARBA" id="ARBA00023237"/>
    </source>
</evidence>
<dbReference type="SUPFAM" id="SSF49452">
    <property type="entry name" value="Starch-binding domain-like"/>
    <property type="match status" value="1"/>
</dbReference>
<evidence type="ECO:0000256" key="3">
    <source>
        <dbReference type="ARBA" id="ARBA00022452"/>
    </source>
</evidence>
<dbReference type="PROSITE" id="PS51257">
    <property type="entry name" value="PROKAR_LIPOPROTEIN"/>
    <property type="match status" value="1"/>
</dbReference>
<dbReference type="Gene3D" id="2.170.130.10">
    <property type="entry name" value="TonB-dependent receptor, plug domain"/>
    <property type="match status" value="1"/>
</dbReference>
<evidence type="ECO:0000259" key="13">
    <source>
        <dbReference type="Pfam" id="PF00593"/>
    </source>
</evidence>
<evidence type="ECO:0000256" key="4">
    <source>
        <dbReference type="ARBA" id="ARBA00022692"/>
    </source>
</evidence>
<dbReference type="Pfam" id="PF13715">
    <property type="entry name" value="CarbopepD_reg_2"/>
    <property type="match status" value="1"/>
</dbReference>
<dbReference type="Pfam" id="PF07715">
    <property type="entry name" value="Plug"/>
    <property type="match status" value="1"/>
</dbReference>
<keyword evidence="2 10" id="KW-0813">Transport</keyword>
<dbReference type="InterPro" id="IPR036942">
    <property type="entry name" value="Beta-barrel_TonB_sf"/>
</dbReference>
<feature type="domain" description="TonB-dependent receptor plug" evidence="14">
    <location>
        <begin position="137"/>
        <end position="235"/>
    </location>
</feature>
<evidence type="ECO:0000256" key="7">
    <source>
        <dbReference type="ARBA" id="ARBA00023136"/>
    </source>
</evidence>
<dbReference type="PANTHER" id="PTHR30069">
    <property type="entry name" value="TONB-DEPENDENT OUTER MEMBRANE RECEPTOR"/>
    <property type="match status" value="1"/>
</dbReference>
<dbReference type="InterPro" id="IPR037066">
    <property type="entry name" value="Plug_dom_sf"/>
</dbReference>
<dbReference type="SUPFAM" id="SSF56935">
    <property type="entry name" value="Porins"/>
    <property type="match status" value="1"/>
</dbReference>
<dbReference type="GO" id="GO:0009279">
    <property type="term" value="C:cell outer membrane"/>
    <property type="evidence" value="ECO:0007669"/>
    <property type="project" value="UniProtKB-SubCell"/>
</dbReference>
<gene>
    <name evidence="15" type="ORF">H8744_06245</name>
</gene>
<keyword evidence="8 15" id="KW-0675">Receptor</keyword>
<protein>
    <submittedName>
        <fullName evidence="15">TonB-dependent receptor</fullName>
    </submittedName>
</protein>
<keyword evidence="5 12" id="KW-0732">Signal</keyword>
<sequence>MNHLLYKTFLFLSFLSVGCATEMYAVIQQPSKGMITGRVIDSQSEPYYPVAVSIEGLLMGGYTNEKGNFRINDIPVGDHTLVVSGLGVKTKKVPVKIVAGKLIDLGDIEIDTHVEQLDEIQVLGKSEARRQQEQAYAISVLDIKKAYSGAAPLNKLLNNVSSVRIREEGGVGSNYNFSLNGFSGNQVKFFLDGIPMDNFGSSFNMANIPANMAERVEVYKGVLPVNLGADALGGAVNIVSRKDANYLDATYSFGSFNTHKVTLNGAYTDLKTGFTVRANAFYNYSDNDYKVFVPVIDLTTNKKVDERWVKRFNDAYRSGGLRLETGITNKPFADYLLAGVIFSKNDKDVQTGATMDAVYGGVKMKSESLIPSVRYKKDDLLLDGLSLSLYGTYNTVNTFNVDTLTHRYNWLGEYVPSATAGEAYLTDAEIRNREWLANGNVSYVVNAHQSFILNHVFSSMKRRMNDDAHPDDEMNNVPQRLVKNVTGLGWQIRYDRWNANVFGKMYKLHSSTYKRLDEYTETARWEKVKDDKTNFGYGAAATYYILPSLQAKLSYEYAYRLPESVEMFGDGLIQQRNPDLKPESSRNVNFGLSYMQLVNVHQLSAEANFIYRHTKDFILKGVSLTSNPTTGYENLGNVLTKGVELGFRYGYKDLFHMGANFTYQDIIDNQEFEINKGSFVGEGITENITYKERLPNIPYLFANGDMGLRFHNILRRNSVLTLDYNLGYIHQYYLSFPGLGAKSSKKVIPEQFSHDLALGYSMDNGKYGIVVECTNLTDRKLYDNYRLQKPGRAFNVKLRYFFNKK</sequence>
<evidence type="ECO:0000256" key="2">
    <source>
        <dbReference type="ARBA" id="ARBA00022448"/>
    </source>
</evidence>
<keyword evidence="6 11" id="KW-0798">TonB box</keyword>